<dbReference type="Pfam" id="PF02861">
    <property type="entry name" value="Clp_N"/>
    <property type="match status" value="1"/>
</dbReference>
<protein>
    <submittedName>
        <fullName evidence="3">Negative regulator of genetic competence ClpC/mecB</fullName>
    </submittedName>
</protein>
<dbReference type="PROSITE" id="PS51903">
    <property type="entry name" value="CLP_R"/>
    <property type="match status" value="1"/>
</dbReference>
<reference evidence="3" key="1">
    <citation type="submission" date="2013-08" db="EMBL/GenBank/DDBJ databases">
        <authorList>
            <person name="Mendez C."/>
            <person name="Richter M."/>
            <person name="Ferrer M."/>
            <person name="Sanchez J."/>
        </authorList>
    </citation>
    <scope>NUCLEOTIDE SEQUENCE</scope>
</reference>
<name>T1AH29_9ZZZZ</name>
<comment type="caution">
    <text evidence="3">The sequence shown here is derived from an EMBL/GenBank/DDBJ whole genome shotgun (WGS) entry which is preliminary data.</text>
</comment>
<sequence length="93" mass="9990">MFERFTDRARRVLVLAQESARLLGHDYIGTEHILLGLVREGEGEPGSTPMSVAMTYCGRCGTDLGAVSGVDRSGPPRRRASMVGSVAPKMAAR</sequence>
<feature type="domain" description="Clp R" evidence="2">
    <location>
        <begin position="2"/>
        <end position="93"/>
    </location>
</feature>
<evidence type="ECO:0000313" key="3">
    <source>
        <dbReference type="EMBL" id="EQD41210.1"/>
    </source>
</evidence>
<dbReference type="Gene3D" id="1.10.1780.10">
    <property type="entry name" value="Clp, N-terminal domain"/>
    <property type="match status" value="1"/>
</dbReference>
<organism evidence="3">
    <name type="scientific">mine drainage metagenome</name>
    <dbReference type="NCBI Taxonomy" id="410659"/>
    <lineage>
        <taxon>unclassified sequences</taxon>
        <taxon>metagenomes</taxon>
        <taxon>ecological metagenomes</taxon>
    </lineage>
</organism>
<gene>
    <name evidence="3" type="ORF">B2A_10772</name>
</gene>
<evidence type="ECO:0000256" key="1">
    <source>
        <dbReference type="SAM" id="MobiDB-lite"/>
    </source>
</evidence>
<proteinExistence type="predicted"/>
<reference evidence="3" key="2">
    <citation type="journal article" date="2014" name="ISME J.">
        <title>Microbial stratification in low pH oxic and suboxic macroscopic growths along an acid mine drainage.</title>
        <authorList>
            <person name="Mendez-Garcia C."/>
            <person name="Mesa V."/>
            <person name="Sprenger R.R."/>
            <person name="Richter M."/>
            <person name="Diez M.S."/>
            <person name="Solano J."/>
            <person name="Bargiela R."/>
            <person name="Golyshina O.V."/>
            <person name="Manteca A."/>
            <person name="Ramos J.L."/>
            <person name="Gallego J.R."/>
            <person name="Llorente I."/>
            <person name="Martins Dos Santos V.A."/>
            <person name="Jensen O.N."/>
            <person name="Pelaez A.I."/>
            <person name="Sanchez J."/>
            <person name="Ferrer M."/>
        </authorList>
    </citation>
    <scope>NUCLEOTIDE SEQUENCE</scope>
</reference>
<dbReference type="InterPro" id="IPR004176">
    <property type="entry name" value="Clp_R_N"/>
</dbReference>
<dbReference type="EMBL" id="AUZZ01007756">
    <property type="protein sequence ID" value="EQD41210.1"/>
    <property type="molecule type" value="Genomic_DNA"/>
</dbReference>
<accession>T1AH29</accession>
<dbReference type="SUPFAM" id="SSF81923">
    <property type="entry name" value="Double Clp-N motif"/>
    <property type="match status" value="1"/>
</dbReference>
<dbReference type="InterPro" id="IPR036628">
    <property type="entry name" value="Clp_N_dom_sf"/>
</dbReference>
<evidence type="ECO:0000259" key="2">
    <source>
        <dbReference type="PROSITE" id="PS51903"/>
    </source>
</evidence>
<feature type="region of interest" description="Disordered" evidence="1">
    <location>
        <begin position="68"/>
        <end position="93"/>
    </location>
</feature>
<dbReference type="AlphaFoldDB" id="T1AH29"/>